<feature type="transmembrane region" description="Helical" evidence="7">
    <location>
        <begin position="34"/>
        <end position="57"/>
    </location>
</feature>
<reference evidence="10 11" key="1">
    <citation type="submission" date="2024-11" db="EMBL/GenBank/DDBJ databases">
        <title>Chromosome-level genome assembly of the freshwater bivalve Anodonta woodiana.</title>
        <authorList>
            <person name="Chen X."/>
        </authorList>
    </citation>
    <scope>NUCLEOTIDE SEQUENCE [LARGE SCALE GENOMIC DNA]</scope>
    <source>
        <strain evidence="10">MN2024</strain>
        <tissue evidence="10">Gills</tissue>
    </source>
</reference>
<dbReference type="Gene3D" id="3.40.390.10">
    <property type="entry name" value="Collagenase (Catalytic Domain)"/>
    <property type="match status" value="1"/>
</dbReference>
<evidence type="ECO:0000259" key="8">
    <source>
        <dbReference type="Pfam" id="PF01431"/>
    </source>
</evidence>
<feature type="domain" description="Peptidase M13 N-terminal" evidence="9">
    <location>
        <begin position="91"/>
        <end position="492"/>
    </location>
</feature>
<comment type="cofactor">
    <cofactor evidence="1">
        <name>Zn(2+)</name>
        <dbReference type="ChEBI" id="CHEBI:29105"/>
    </cofactor>
</comment>
<organism evidence="10 11">
    <name type="scientific">Sinanodonta woodiana</name>
    <name type="common">Chinese pond mussel</name>
    <name type="synonym">Anodonta woodiana</name>
    <dbReference type="NCBI Taxonomy" id="1069815"/>
    <lineage>
        <taxon>Eukaryota</taxon>
        <taxon>Metazoa</taxon>
        <taxon>Spiralia</taxon>
        <taxon>Lophotrochozoa</taxon>
        <taxon>Mollusca</taxon>
        <taxon>Bivalvia</taxon>
        <taxon>Autobranchia</taxon>
        <taxon>Heteroconchia</taxon>
        <taxon>Palaeoheterodonta</taxon>
        <taxon>Unionida</taxon>
        <taxon>Unionoidea</taxon>
        <taxon>Unionidae</taxon>
        <taxon>Unioninae</taxon>
        <taxon>Sinanodonta</taxon>
    </lineage>
</organism>
<dbReference type="GO" id="GO:0008237">
    <property type="term" value="F:metallopeptidase activity"/>
    <property type="evidence" value="ECO:0007669"/>
    <property type="project" value="UniProtKB-KW"/>
</dbReference>
<keyword evidence="4" id="KW-0378">Hydrolase</keyword>
<evidence type="ECO:0000256" key="1">
    <source>
        <dbReference type="ARBA" id="ARBA00001947"/>
    </source>
</evidence>
<dbReference type="InterPro" id="IPR018497">
    <property type="entry name" value="Peptidase_M13_C"/>
</dbReference>
<keyword evidence="7" id="KW-0472">Membrane</keyword>
<sequence>MSSKFQESQLELAGSSISFSKGGKWLGRTILERTLLLLVVILLLGIAALAVALGLVVTTQKDTEVTEICHSEECTRAAARILNSLDMSVNPCDNFYDFACGSWRKSNVIPEDRSSIDVVVSLRDKVQIILKYLLEVENRASDLSAFKSARDLYASCVNEDLIEKRNISVAIPLLEELGGWPVLGNQLGGNWKESEFDLIKLLVGVLKYYHKPLIQMDIENDLKETTKKIIYLDQPEFGLPSRAYLVEPQYEDRRQAYKKLAVSVAVFFGADPNVAETDMQDVLKFEIDIANITMKSEDRRNAEELYNAFTINELSKNITEPKNDTIEFTWLRYIKSVMSLPNVAISINTSEPVVVLAPSYYRKLFNVVQKYDKRTIANYLVWRVMQTMILNLPKRFKDLMTDFKEVIYGMSMSIARWKICVNYVNDVMGNAVGRLFIEKNFDESAKSSALAMGSDIRHAFSEILEELDWMDNNTRRLAEEKAMSILELIGYPNEIVNNTILEKIYENVTVDRNTYFENVLQIQKRTAIEVLRSLRKEYDRNRWFSSPAIVNAFYSSVQNAITFPAAILQPPFYATNQPKSMNYGGIGVIIGHEITHGFDDTGRQFNKDGNLQQWWSDDVIQRFKTKTKCIVDQYGSYLLPEANMTLNGINTQGENIADNGGLKQSFRAYRSWVKKRGKEEQRLPGLNFNHNQLFFISFAQLWCQNMRQQAGIDKILTDTHSPGRFRVIGPLQNSREFAESFGCKTTDYMNPEKKCNVW</sequence>
<dbReference type="Gene3D" id="1.10.1380.10">
    <property type="entry name" value="Neutral endopeptidase , domain2"/>
    <property type="match status" value="1"/>
</dbReference>
<proteinExistence type="predicted"/>
<keyword evidence="7" id="KW-0812">Transmembrane</keyword>
<keyword evidence="11" id="KW-1185">Reference proteome</keyword>
<dbReference type="InterPro" id="IPR042089">
    <property type="entry name" value="Peptidase_M13_dom_2"/>
</dbReference>
<evidence type="ECO:0000313" key="10">
    <source>
        <dbReference type="EMBL" id="KAL3862332.1"/>
    </source>
</evidence>
<dbReference type="Pfam" id="PF05649">
    <property type="entry name" value="Peptidase_M13_N"/>
    <property type="match status" value="1"/>
</dbReference>
<keyword evidence="2" id="KW-0645">Protease</keyword>
<evidence type="ECO:0000256" key="5">
    <source>
        <dbReference type="ARBA" id="ARBA00022833"/>
    </source>
</evidence>
<name>A0ABD3VLF2_SINWO</name>
<accession>A0ABD3VLF2</accession>
<keyword evidence="7" id="KW-1133">Transmembrane helix</keyword>
<dbReference type="InterPro" id="IPR000718">
    <property type="entry name" value="Peptidase_M13"/>
</dbReference>
<dbReference type="InterPro" id="IPR024079">
    <property type="entry name" value="MetalloPept_cat_dom_sf"/>
</dbReference>
<dbReference type="PRINTS" id="PR00786">
    <property type="entry name" value="NEPRILYSIN"/>
</dbReference>
<evidence type="ECO:0000259" key="9">
    <source>
        <dbReference type="Pfam" id="PF05649"/>
    </source>
</evidence>
<dbReference type="EMBL" id="JBJQND010000011">
    <property type="protein sequence ID" value="KAL3862332.1"/>
    <property type="molecule type" value="Genomic_DNA"/>
</dbReference>
<dbReference type="Pfam" id="PF01431">
    <property type="entry name" value="Peptidase_M13"/>
    <property type="match status" value="1"/>
</dbReference>
<evidence type="ECO:0000313" key="11">
    <source>
        <dbReference type="Proteomes" id="UP001634394"/>
    </source>
</evidence>
<evidence type="ECO:0000256" key="7">
    <source>
        <dbReference type="SAM" id="Phobius"/>
    </source>
</evidence>
<dbReference type="PROSITE" id="PS51885">
    <property type="entry name" value="NEPRILYSIN"/>
    <property type="match status" value="1"/>
</dbReference>
<dbReference type="AlphaFoldDB" id="A0ABD3VLF2"/>
<evidence type="ECO:0008006" key="12">
    <source>
        <dbReference type="Google" id="ProtNLM"/>
    </source>
</evidence>
<keyword evidence="3" id="KW-0479">Metal-binding</keyword>
<keyword evidence="6" id="KW-0482">Metalloprotease</keyword>
<dbReference type="GO" id="GO:0006508">
    <property type="term" value="P:proteolysis"/>
    <property type="evidence" value="ECO:0007669"/>
    <property type="project" value="UniProtKB-KW"/>
</dbReference>
<gene>
    <name evidence="10" type="ORF">ACJMK2_008309</name>
</gene>
<evidence type="ECO:0000256" key="2">
    <source>
        <dbReference type="ARBA" id="ARBA00022670"/>
    </source>
</evidence>
<dbReference type="CDD" id="cd08662">
    <property type="entry name" value="M13"/>
    <property type="match status" value="1"/>
</dbReference>
<comment type="caution">
    <text evidence="10">The sequence shown here is derived from an EMBL/GenBank/DDBJ whole genome shotgun (WGS) entry which is preliminary data.</text>
</comment>
<protein>
    <recommendedName>
        <fullName evidence="12">Neprilysin</fullName>
    </recommendedName>
</protein>
<dbReference type="GO" id="GO:0046872">
    <property type="term" value="F:metal ion binding"/>
    <property type="evidence" value="ECO:0007669"/>
    <property type="project" value="UniProtKB-KW"/>
</dbReference>
<evidence type="ECO:0000256" key="4">
    <source>
        <dbReference type="ARBA" id="ARBA00022801"/>
    </source>
</evidence>
<dbReference type="Proteomes" id="UP001634394">
    <property type="component" value="Unassembled WGS sequence"/>
</dbReference>
<dbReference type="PANTHER" id="PTHR11733:SF133">
    <property type="entry name" value="PHOSPHATE-REGULATING NEUTRAL ENDOPEPTIDASE PHEX"/>
    <property type="match status" value="1"/>
</dbReference>
<evidence type="ECO:0000256" key="6">
    <source>
        <dbReference type="ARBA" id="ARBA00023049"/>
    </source>
</evidence>
<feature type="domain" description="Peptidase M13 C-terminal" evidence="8">
    <location>
        <begin position="551"/>
        <end position="757"/>
    </location>
</feature>
<evidence type="ECO:0000256" key="3">
    <source>
        <dbReference type="ARBA" id="ARBA00022723"/>
    </source>
</evidence>
<keyword evidence="5" id="KW-0862">Zinc</keyword>
<dbReference type="SUPFAM" id="SSF55486">
    <property type="entry name" value="Metalloproteases ('zincins'), catalytic domain"/>
    <property type="match status" value="1"/>
</dbReference>
<dbReference type="InterPro" id="IPR008753">
    <property type="entry name" value="Peptidase_M13_N"/>
</dbReference>
<dbReference type="PANTHER" id="PTHR11733">
    <property type="entry name" value="ZINC METALLOPROTEASE FAMILY M13 NEPRILYSIN-RELATED"/>
    <property type="match status" value="1"/>
</dbReference>